<dbReference type="STRING" id="871325.SAMN05444349_1373"/>
<organism evidence="4 5">
    <name type="scientific">Bacteroides faecichinchillae</name>
    <dbReference type="NCBI Taxonomy" id="871325"/>
    <lineage>
        <taxon>Bacteria</taxon>
        <taxon>Pseudomonadati</taxon>
        <taxon>Bacteroidota</taxon>
        <taxon>Bacteroidia</taxon>
        <taxon>Bacteroidales</taxon>
        <taxon>Bacteroidaceae</taxon>
        <taxon>Bacteroides</taxon>
    </lineage>
</organism>
<feature type="domain" description="DUF4973" evidence="3">
    <location>
        <begin position="24"/>
        <end position="158"/>
    </location>
</feature>
<evidence type="ECO:0008006" key="6">
    <source>
        <dbReference type="Google" id="ProtNLM"/>
    </source>
</evidence>
<dbReference type="InterPro" id="IPR032509">
    <property type="entry name" value="DUF4973"/>
</dbReference>
<evidence type="ECO:0000259" key="2">
    <source>
        <dbReference type="Pfam" id="PF14274"/>
    </source>
</evidence>
<dbReference type="Gene3D" id="2.60.40.1740">
    <property type="entry name" value="hypothetical protein (bacova_03559)"/>
    <property type="match status" value="1"/>
</dbReference>
<evidence type="ECO:0000313" key="4">
    <source>
        <dbReference type="EMBL" id="SHF81233.1"/>
    </source>
</evidence>
<feature type="signal peptide" evidence="1">
    <location>
        <begin position="1"/>
        <end position="22"/>
    </location>
</feature>
<evidence type="ECO:0000313" key="5">
    <source>
        <dbReference type="Proteomes" id="UP000184436"/>
    </source>
</evidence>
<keyword evidence="1" id="KW-0732">Signal</keyword>
<dbReference type="Proteomes" id="UP000184436">
    <property type="component" value="Unassembled WGS sequence"/>
</dbReference>
<reference evidence="4 5" key="1">
    <citation type="submission" date="2016-11" db="EMBL/GenBank/DDBJ databases">
        <authorList>
            <person name="Jaros S."/>
            <person name="Januszkiewicz K."/>
            <person name="Wedrychowicz H."/>
        </authorList>
    </citation>
    <scope>NUCLEOTIDE SEQUENCE [LARGE SCALE GENOMIC DNA]</scope>
    <source>
        <strain evidence="4 5">DSM 26883</strain>
    </source>
</reference>
<dbReference type="InterPro" id="IPR025371">
    <property type="entry name" value="BT_3044-like_C"/>
</dbReference>
<protein>
    <recommendedName>
        <fullName evidence="6">DUF4973 domain-containing protein</fullName>
    </recommendedName>
</protein>
<dbReference type="RefSeq" id="WP_073350271.1">
    <property type="nucleotide sequence ID" value="NZ_FQVD01000037.1"/>
</dbReference>
<dbReference type="Pfam" id="PF14274">
    <property type="entry name" value="BT_3044-like_C"/>
    <property type="match status" value="1"/>
</dbReference>
<evidence type="ECO:0000259" key="3">
    <source>
        <dbReference type="Pfam" id="PF16343"/>
    </source>
</evidence>
<dbReference type="OrthoDB" id="628107at2"/>
<dbReference type="AlphaFoldDB" id="A0A1M5EPL0"/>
<evidence type="ECO:0000256" key="1">
    <source>
        <dbReference type="SAM" id="SignalP"/>
    </source>
</evidence>
<feature type="chain" id="PRO_5030031372" description="DUF4973 domain-containing protein" evidence="1">
    <location>
        <begin position="23"/>
        <end position="339"/>
    </location>
</feature>
<keyword evidence="5" id="KW-1185">Reference proteome</keyword>
<sequence length="339" mass="39669">MKKIYYLFLAMAAGLCCTSCNNEWEDEQFLQMPSLKAEPNSAGVTPVYVRYDINGTKRYNLPVIFSGSTMNTHNRTVHFAVDTDTLRSLNEERYGKRNELFYQQLTSEYCTFPESIEFPAGECQTLLPIDFTLGGNNGENPLNLSDKWILPLTIVDDASYDYQANPRKHYRKALLNITPFNDYSGVYGGTKYMIYMDGNKKEPLTLNEHRAYVHDDKTIFVYAGLRDVDFLDRKLYKVFIEFTDERIDILKKKLRIYSDNDKNNKFKEIGQSYYTIEEEMDPQKPYLKHIYITLGLSYEFEDYTTIGENNRIKYLVEGTLSMQRDLNTLIPDEDQQIQW</sequence>
<proteinExistence type="predicted"/>
<feature type="domain" description="BT-3044-like C-terminal" evidence="2">
    <location>
        <begin position="171"/>
        <end position="320"/>
    </location>
</feature>
<dbReference type="Pfam" id="PF16343">
    <property type="entry name" value="DUF4973"/>
    <property type="match status" value="1"/>
</dbReference>
<dbReference type="EMBL" id="FQVD01000037">
    <property type="protein sequence ID" value="SHF81233.1"/>
    <property type="molecule type" value="Genomic_DNA"/>
</dbReference>
<gene>
    <name evidence="4" type="ORF">SAMN05444349_1373</name>
</gene>
<name>A0A1M5EPL0_9BACE</name>
<dbReference type="Gene3D" id="2.40.128.440">
    <property type="entry name" value="Uncharacterised protein PF14274, DUF4361"/>
    <property type="match status" value="1"/>
</dbReference>
<accession>A0A1M5EPL0</accession>